<dbReference type="Proteomes" id="UP001187531">
    <property type="component" value="Unassembled WGS sequence"/>
</dbReference>
<organism evidence="2 3">
    <name type="scientific">Artemia franciscana</name>
    <name type="common">Brine shrimp</name>
    <name type="synonym">Artemia sanfranciscana</name>
    <dbReference type="NCBI Taxonomy" id="6661"/>
    <lineage>
        <taxon>Eukaryota</taxon>
        <taxon>Metazoa</taxon>
        <taxon>Ecdysozoa</taxon>
        <taxon>Arthropoda</taxon>
        <taxon>Crustacea</taxon>
        <taxon>Branchiopoda</taxon>
        <taxon>Anostraca</taxon>
        <taxon>Artemiidae</taxon>
        <taxon>Artemia</taxon>
    </lineage>
</organism>
<feature type="region of interest" description="Disordered" evidence="1">
    <location>
        <begin position="62"/>
        <end position="81"/>
    </location>
</feature>
<gene>
    <name evidence="2" type="ORF">QYM36_006238</name>
</gene>
<evidence type="ECO:0000313" key="3">
    <source>
        <dbReference type="Proteomes" id="UP001187531"/>
    </source>
</evidence>
<evidence type="ECO:0000313" key="2">
    <source>
        <dbReference type="EMBL" id="KAK2717389.1"/>
    </source>
</evidence>
<dbReference type="EMBL" id="JAVRJZ010000010">
    <property type="protein sequence ID" value="KAK2717389.1"/>
    <property type="molecule type" value="Genomic_DNA"/>
</dbReference>
<evidence type="ECO:0000256" key="1">
    <source>
        <dbReference type="SAM" id="MobiDB-lite"/>
    </source>
</evidence>
<name>A0AA88L952_ARTSF</name>
<keyword evidence="3" id="KW-1185">Reference proteome</keyword>
<accession>A0AA88L952</accession>
<protein>
    <submittedName>
        <fullName evidence="2">Uncharacterized protein</fullName>
    </submittedName>
</protein>
<dbReference type="AlphaFoldDB" id="A0AA88L952"/>
<proteinExistence type="predicted"/>
<comment type="caution">
    <text evidence="2">The sequence shown here is derived from an EMBL/GenBank/DDBJ whole genome shotgun (WGS) entry which is preliminary data.</text>
</comment>
<sequence length="81" mass="9225">MERKLTDKETMKIIFDEESDIKCEESDVDLTSDEEDVREPTLVSLEVVDTFLDPNVINVITQPNVEDVSESNSNDEEHPPS</sequence>
<reference evidence="2" key="1">
    <citation type="submission" date="2023-07" db="EMBL/GenBank/DDBJ databases">
        <title>Chromosome-level genome assembly of Artemia franciscana.</title>
        <authorList>
            <person name="Jo E."/>
        </authorList>
    </citation>
    <scope>NUCLEOTIDE SEQUENCE</scope>
    <source>
        <tissue evidence="2">Whole body</tissue>
    </source>
</reference>